<protein>
    <submittedName>
        <fullName evidence="2">Uncharacterized protein</fullName>
    </submittedName>
</protein>
<gene>
    <name evidence="2" type="ORF">GCM10008013_07470</name>
</gene>
<dbReference type="Proteomes" id="UP000659344">
    <property type="component" value="Unassembled WGS sequence"/>
</dbReference>
<dbReference type="RefSeq" id="WP_188535958.1">
    <property type="nucleotide sequence ID" value="NZ_BMFT01000001.1"/>
</dbReference>
<sequence>MRQISYIMIATLRAPFDLSIAVVVGLSHFYNTLQGYNPTTKANASASPDSSGPLC</sequence>
<comment type="caution">
    <text evidence="2">The sequence shown here is derived from an EMBL/GenBank/DDBJ whole genome shotgun (WGS) entry which is preliminary data.</text>
</comment>
<evidence type="ECO:0000313" key="3">
    <source>
        <dbReference type="Proteomes" id="UP000659344"/>
    </source>
</evidence>
<proteinExistence type="predicted"/>
<evidence type="ECO:0000313" key="2">
    <source>
        <dbReference type="EMBL" id="GGH14029.1"/>
    </source>
</evidence>
<feature type="region of interest" description="Disordered" evidence="1">
    <location>
        <begin position="36"/>
        <end position="55"/>
    </location>
</feature>
<organism evidence="2 3">
    <name type="scientific">Paenibacillus segetis</name>
    <dbReference type="NCBI Taxonomy" id="1325360"/>
    <lineage>
        <taxon>Bacteria</taxon>
        <taxon>Bacillati</taxon>
        <taxon>Bacillota</taxon>
        <taxon>Bacilli</taxon>
        <taxon>Bacillales</taxon>
        <taxon>Paenibacillaceae</taxon>
        <taxon>Paenibacillus</taxon>
    </lineage>
</organism>
<reference evidence="3" key="1">
    <citation type="journal article" date="2019" name="Int. J. Syst. Evol. Microbiol.">
        <title>The Global Catalogue of Microorganisms (GCM) 10K type strain sequencing project: providing services to taxonomists for standard genome sequencing and annotation.</title>
        <authorList>
            <consortium name="The Broad Institute Genomics Platform"/>
            <consortium name="The Broad Institute Genome Sequencing Center for Infectious Disease"/>
            <person name="Wu L."/>
            <person name="Ma J."/>
        </authorList>
    </citation>
    <scope>NUCLEOTIDE SEQUENCE [LARGE SCALE GENOMIC DNA]</scope>
    <source>
        <strain evidence="3">CGMCC 1.12769</strain>
    </source>
</reference>
<accession>A0ABQ1Y6Z0</accession>
<evidence type="ECO:0000256" key="1">
    <source>
        <dbReference type="SAM" id="MobiDB-lite"/>
    </source>
</evidence>
<keyword evidence="3" id="KW-1185">Reference proteome</keyword>
<name>A0ABQ1Y6Z0_9BACL</name>
<dbReference type="EMBL" id="BMFT01000001">
    <property type="protein sequence ID" value="GGH14029.1"/>
    <property type="molecule type" value="Genomic_DNA"/>
</dbReference>